<protein>
    <submittedName>
        <fullName evidence="2">L308_C1_149</fullName>
    </submittedName>
</protein>
<dbReference type="PIR" id="S73025">
    <property type="entry name" value="S73025"/>
</dbReference>
<evidence type="ECO:0000256" key="1">
    <source>
        <dbReference type="SAM" id="MobiDB-lite"/>
    </source>
</evidence>
<name>Q49902_MYCLR</name>
<dbReference type="AlphaFoldDB" id="Q49902"/>
<sequence length="117" mass="12811">MPITKMSAPRSVKRDNVGSIARPLVPSRTMANTSHLGVHCGKRTVQQVVTRKSLKRKVARLHQVECCFAGCRIGVAMSGDDQPLSEPLVLGEGDDIVRQHVFTQFRQLGRVCTVGTT</sequence>
<reference evidence="2" key="1">
    <citation type="submission" date="1994-01" db="EMBL/GenBank/DDBJ databases">
        <authorList>
            <person name="Smith D.R."/>
        </authorList>
    </citation>
    <scope>NUCLEOTIDE SEQUENCE</scope>
</reference>
<evidence type="ECO:0000313" key="2">
    <source>
        <dbReference type="EMBL" id="AAA17324.1"/>
    </source>
</evidence>
<dbReference type="EMBL" id="U00022">
    <property type="protein sequence ID" value="AAA17324.1"/>
    <property type="molecule type" value="Genomic_DNA"/>
</dbReference>
<accession>Q49902</accession>
<reference evidence="2" key="2">
    <citation type="submission" date="1994-03" db="EMBL/GenBank/DDBJ databases">
        <authorList>
            <person name="Robison K."/>
        </authorList>
    </citation>
    <scope>NUCLEOTIDE SEQUENCE</scope>
</reference>
<proteinExistence type="predicted"/>
<organism evidence="2">
    <name type="scientific">Mycobacterium leprae</name>
    <dbReference type="NCBI Taxonomy" id="1769"/>
    <lineage>
        <taxon>Bacteria</taxon>
        <taxon>Bacillati</taxon>
        <taxon>Actinomycetota</taxon>
        <taxon>Actinomycetes</taxon>
        <taxon>Mycobacteriales</taxon>
        <taxon>Mycobacteriaceae</taxon>
        <taxon>Mycobacterium</taxon>
    </lineage>
</organism>
<feature type="region of interest" description="Disordered" evidence="1">
    <location>
        <begin position="1"/>
        <end position="20"/>
    </location>
</feature>